<dbReference type="OrthoDB" id="10257492at2759"/>
<gene>
    <name evidence="10" type="primary">ids1</name>
</gene>
<proteinExistence type="evidence at transcript level"/>
<reference evidence="10" key="1">
    <citation type="submission" date="2015-10" db="EMBL/GenBank/DDBJ databases">
        <title>A novel family of terpene synthases evolved from farnesyl diphosphate synthases in a leaf beetle.</title>
        <authorList>
            <person name="Beran F."/>
            <person name="Rahfeld P."/>
            <person name="Nagel R."/>
            <person name="Vogel H."/>
            <person name="Wielsch N."/>
            <person name="Luck K."/>
            <person name="Irmisch S."/>
            <person name="Ramasamy S."/>
            <person name="Gershenzon J."/>
            <person name="Heckel D.G."/>
            <person name="Koellner T.G."/>
        </authorList>
    </citation>
    <scope>NUCLEOTIDE SEQUENCE</scope>
</reference>
<dbReference type="GO" id="GO:0005737">
    <property type="term" value="C:cytoplasm"/>
    <property type="evidence" value="ECO:0007669"/>
    <property type="project" value="TreeGrafter"/>
</dbReference>
<dbReference type="GO" id="GO:0004337">
    <property type="term" value="F:(2E,6E)-farnesyl diphosphate synthase activity"/>
    <property type="evidence" value="ECO:0007669"/>
    <property type="project" value="TreeGrafter"/>
</dbReference>
<dbReference type="PROSITE" id="PS00444">
    <property type="entry name" value="POLYPRENYL_SYNTHASE_2"/>
    <property type="match status" value="1"/>
</dbReference>
<dbReference type="FunFam" id="1.10.600.10:FF:000021">
    <property type="entry name" value="Farnesyl pyrophosphate synthase"/>
    <property type="match status" value="1"/>
</dbReference>
<dbReference type="InterPro" id="IPR033749">
    <property type="entry name" value="Polyprenyl_synt_CS"/>
</dbReference>
<dbReference type="SFLD" id="SFLDS00005">
    <property type="entry name" value="Isoprenoid_Synthase_Type_I"/>
    <property type="match status" value="1"/>
</dbReference>
<evidence type="ECO:0000256" key="3">
    <source>
        <dbReference type="ARBA" id="ARBA00022679"/>
    </source>
</evidence>
<dbReference type="SFLD" id="SFLDG01017">
    <property type="entry name" value="Polyprenyl_Transferase_Like"/>
    <property type="match status" value="1"/>
</dbReference>
<comment type="similarity">
    <text evidence="2 9">Belongs to the FPP/GGPP synthase family.</text>
</comment>
<dbReference type="PANTHER" id="PTHR11525:SF0">
    <property type="entry name" value="FARNESYL PYROPHOSPHATE SYNTHASE"/>
    <property type="match status" value="1"/>
</dbReference>
<dbReference type="GO" id="GO:0042811">
    <property type="term" value="P:pheromone biosynthetic process"/>
    <property type="evidence" value="ECO:0007669"/>
    <property type="project" value="UniProtKB-ARBA"/>
</dbReference>
<keyword evidence="4" id="KW-0479">Metal-binding</keyword>
<dbReference type="AlphaFoldDB" id="A0A140AZ54"/>
<comment type="pathway">
    <text evidence="7">Pheromone biosynthesis.</text>
</comment>
<keyword evidence="3 9" id="KW-0808">Transferase</keyword>
<evidence type="ECO:0000256" key="9">
    <source>
        <dbReference type="RuleBase" id="RU004466"/>
    </source>
</evidence>
<evidence type="ECO:0000256" key="6">
    <source>
        <dbReference type="ARBA" id="ARBA00023229"/>
    </source>
</evidence>
<keyword evidence="5" id="KW-0460">Magnesium</keyword>
<dbReference type="PANTHER" id="PTHR11525">
    <property type="entry name" value="FARNESYL-PYROPHOSPHATE SYNTHETASE"/>
    <property type="match status" value="1"/>
</dbReference>
<dbReference type="PROSITE" id="PS00723">
    <property type="entry name" value="POLYPRENYL_SYNTHASE_1"/>
    <property type="match status" value="1"/>
</dbReference>
<name>A0A140AZ54_9CUCU</name>
<evidence type="ECO:0000256" key="8">
    <source>
        <dbReference type="ARBA" id="ARBA00034546"/>
    </source>
</evidence>
<evidence type="ECO:0000256" key="2">
    <source>
        <dbReference type="ARBA" id="ARBA00006706"/>
    </source>
</evidence>
<dbReference type="InterPro" id="IPR039702">
    <property type="entry name" value="FPS1-like"/>
</dbReference>
<evidence type="ECO:0000256" key="1">
    <source>
        <dbReference type="ARBA" id="ARBA00001946"/>
    </source>
</evidence>
<comment type="cofactor">
    <cofactor evidence="1">
        <name>Mg(2+)</name>
        <dbReference type="ChEBI" id="CHEBI:18420"/>
    </cofactor>
</comment>
<evidence type="ECO:0000313" key="10">
    <source>
        <dbReference type="EMBL" id="ALL35402.1"/>
    </source>
</evidence>
<dbReference type="Pfam" id="PF00348">
    <property type="entry name" value="polyprenyl_synt"/>
    <property type="match status" value="1"/>
</dbReference>
<dbReference type="InterPro" id="IPR008949">
    <property type="entry name" value="Isoprenoid_synthase_dom_sf"/>
</dbReference>
<evidence type="ECO:0000256" key="5">
    <source>
        <dbReference type="ARBA" id="ARBA00022842"/>
    </source>
</evidence>
<dbReference type="GO" id="GO:0045337">
    <property type="term" value="P:farnesyl diphosphate biosynthetic process"/>
    <property type="evidence" value="ECO:0007669"/>
    <property type="project" value="TreeGrafter"/>
</dbReference>
<sequence>MLSPKSLAMNRTSRELFKEIRRHISKTSSVPNSDAVSRQDSKLGINLELKGSDPRTASEKWSIHSRHNNIRALSTIQTKVKPAVTNAPVFSKEESRDFMAVFPDIVRDLTDAGRHTDIPEVTKRFAKVLQYNVPTGKKTRGLSTVIAYKMLEKPENLTPENVRLANILGWCVELLQSYFLISDDIMDRSEFRRGQPCWYKKDGVGLLAVNDGILVENSIYSILRRYFSSLPCYVPILELFHDVTFKTAMGQSLDCLCLKDGKPLLDQFTMKRYNSIVKYKTSYYSFQLPVSLGMYLANMYDEEQHRQAKTILLEIGEFFQIQDDFLDVFGDSSVTGKIGTDIKDGKCSWLAVVALQRASPAQRKIMEEHYGRPEEESIQTIKQLYGELALPATFSIYEEESFNIIKTHIHQISKGLPHDLFFKTMKKIYKRDC</sequence>
<evidence type="ECO:0000256" key="4">
    <source>
        <dbReference type="ARBA" id="ARBA00022723"/>
    </source>
</evidence>
<dbReference type="SUPFAM" id="SSF48576">
    <property type="entry name" value="Terpenoid synthases"/>
    <property type="match status" value="1"/>
</dbReference>
<dbReference type="GO" id="GO:0046872">
    <property type="term" value="F:metal ion binding"/>
    <property type="evidence" value="ECO:0007669"/>
    <property type="project" value="UniProtKB-KW"/>
</dbReference>
<keyword evidence="6" id="KW-0414">Isoprene biosynthesis</keyword>
<dbReference type="InterPro" id="IPR000092">
    <property type="entry name" value="Polyprenyl_synt"/>
</dbReference>
<protein>
    <recommendedName>
        <fullName evidence="8">Farnesyl pyrophosphate synthase</fullName>
    </recommendedName>
</protein>
<evidence type="ECO:0000256" key="7">
    <source>
        <dbReference type="ARBA" id="ARBA00033740"/>
    </source>
</evidence>
<dbReference type="CDD" id="cd00685">
    <property type="entry name" value="Trans_IPPS_HT"/>
    <property type="match status" value="1"/>
</dbReference>
<accession>A0A140AZ54</accession>
<dbReference type="GO" id="GO:0004161">
    <property type="term" value="F:dimethylallyltranstransferase activity"/>
    <property type="evidence" value="ECO:0007669"/>
    <property type="project" value="TreeGrafter"/>
</dbReference>
<organism evidence="10">
    <name type="scientific">Psylliodes chrysocephalus</name>
    <dbReference type="NCBI Taxonomy" id="3402493"/>
    <lineage>
        <taxon>Eukaryota</taxon>
        <taxon>Metazoa</taxon>
        <taxon>Ecdysozoa</taxon>
        <taxon>Arthropoda</taxon>
        <taxon>Hexapoda</taxon>
        <taxon>Insecta</taxon>
        <taxon>Pterygota</taxon>
        <taxon>Neoptera</taxon>
        <taxon>Endopterygota</taxon>
        <taxon>Coleoptera</taxon>
        <taxon>Polyphaga</taxon>
        <taxon>Cucujiformia</taxon>
        <taxon>Chrysomeloidea</taxon>
        <taxon>Chrysomelidae</taxon>
        <taxon>Galerucinae</taxon>
        <taxon>Alticini</taxon>
        <taxon>Psylliodes</taxon>
    </lineage>
</organism>
<dbReference type="Gene3D" id="1.10.600.10">
    <property type="entry name" value="Farnesyl Diphosphate Synthase"/>
    <property type="match status" value="1"/>
</dbReference>
<dbReference type="EMBL" id="KT959239">
    <property type="protein sequence ID" value="ALL35402.1"/>
    <property type="molecule type" value="mRNA"/>
</dbReference>